<name>A0A0P7DD08_PSEPU</name>
<protein>
    <recommendedName>
        <fullName evidence="3">Replication protein P</fullName>
    </recommendedName>
</protein>
<dbReference type="RefSeq" id="WP_054572261.1">
    <property type="nucleotide sequence ID" value="NZ_LKKS01000033.1"/>
</dbReference>
<proteinExistence type="predicted"/>
<organism evidence="1 2">
    <name type="scientific">Pseudomonas putida</name>
    <name type="common">Arthrobacter siderocapsulatus</name>
    <dbReference type="NCBI Taxonomy" id="303"/>
    <lineage>
        <taxon>Bacteria</taxon>
        <taxon>Pseudomonadati</taxon>
        <taxon>Pseudomonadota</taxon>
        <taxon>Gammaproteobacteria</taxon>
        <taxon>Pseudomonadales</taxon>
        <taxon>Pseudomonadaceae</taxon>
        <taxon>Pseudomonas</taxon>
    </lineage>
</organism>
<dbReference type="AlphaFoldDB" id="A0A0P7DD08"/>
<evidence type="ECO:0000313" key="1">
    <source>
        <dbReference type="EMBL" id="KPM67587.1"/>
    </source>
</evidence>
<reference evidence="1 2" key="1">
    <citation type="submission" date="2015-10" db="EMBL/GenBank/DDBJ databases">
        <title>Pseudomonas putida clinical strains.</title>
        <authorList>
            <person name="Molina L."/>
            <person name="Udaondo Z."/>
        </authorList>
    </citation>
    <scope>NUCLEOTIDE SEQUENCE [LARGE SCALE GENOMIC DNA]</scope>
    <source>
        <strain evidence="1 2">HB13667</strain>
    </source>
</reference>
<dbReference type="EMBL" id="LKKS01000033">
    <property type="protein sequence ID" value="KPM67587.1"/>
    <property type="molecule type" value="Genomic_DNA"/>
</dbReference>
<accession>A0A0P7DD08</accession>
<gene>
    <name evidence="1" type="ORF">HB13667_05960</name>
</gene>
<evidence type="ECO:0000313" key="2">
    <source>
        <dbReference type="Proteomes" id="UP000050437"/>
    </source>
</evidence>
<sequence>MTQTYGHKWTSSFGEVPKADHAWAKILGGLTGQQIANGLRRMIEVAAANAGTGKESWPPDATEFRAMCLHVQGLPAVDQAWTEALMGKYSHEAVRVAAEATGTFDLRSAKHSDKALFQRFERNYAIVQRRAQNAQPLDGKIAQGIEHDSGFKAQLAKSHQEARDLVTAQNIPTDGQVARKLLLAKLGIRRPA</sequence>
<comment type="caution">
    <text evidence="1">The sequence shown here is derived from an EMBL/GenBank/DDBJ whole genome shotgun (WGS) entry which is preliminary data.</text>
</comment>
<evidence type="ECO:0008006" key="3">
    <source>
        <dbReference type="Google" id="ProtNLM"/>
    </source>
</evidence>
<dbReference type="Proteomes" id="UP000050437">
    <property type="component" value="Unassembled WGS sequence"/>
</dbReference>